<evidence type="ECO:0000313" key="7">
    <source>
        <dbReference type="Proteomes" id="UP001530400"/>
    </source>
</evidence>
<feature type="transmembrane region" description="Helical" evidence="5">
    <location>
        <begin position="102"/>
        <end position="125"/>
    </location>
</feature>
<organism evidence="6 7">
    <name type="scientific">Cyclotella atomus</name>
    <dbReference type="NCBI Taxonomy" id="382360"/>
    <lineage>
        <taxon>Eukaryota</taxon>
        <taxon>Sar</taxon>
        <taxon>Stramenopiles</taxon>
        <taxon>Ochrophyta</taxon>
        <taxon>Bacillariophyta</taxon>
        <taxon>Coscinodiscophyceae</taxon>
        <taxon>Thalassiosirophycidae</taxon>
        <taxon>Stephanodiscales</taxon>
        <taxon>Stephanodiscaceae</taxon>
        <taxon>Cyclotella</taxon>
    </lineage>
</organism>
<protein>
    <recommendedName>
        <fullName evidence="8">Sulfite exporter TauE/SafE family protein</fullName>
    </recommendedName>
</protein>
<dbReference type="Proteomes" id="UP001530400">
    <property type="component" value="Unassembled WGS sequence"/>
</dbReference>
<feature type="transmembrane region" description="Helical" evidence="5">
    <location>
        <begin position="550"/>
        <end position="575"/>
    </location>
</feature>
<dbReference type="InterPro" id="IPR002781">
    <property type="entry name" value="TM_pro_TauE-like"/>
</dbReference>
<dbReference type="PANTHER" id="PTHR14255">
    <property type="entry name" value="CEREBLON"/>
    <property type="match status" value="1"/>
</dbReference>
<feature type="transmembrane region" description="Helical" evidence="5">
    <location>
        <begin position="366"/>
        <end position="384"/>
    </location>
</feature>
<dbReference type="AlphaFoldDB" id="A0ABD3NKT1"/>
<evidence type="ECO:0000256" key="2">
    <source>
        <dbReference type="ARBA" id="ARBA00022692"/>
    </source>
</evidence>
<accession>A0ABD3NKT1</accession>
<keyword evidence="3 5" id="KW-1133">Transmembrane helix</keyword>
<dbReference type="EMBL" id="JALLPJ020001137">
    <property type="protein sequence ID" value="KAL3775747.1"/>
    <property type="molecule type" value="Genomic_DNA"/>
</dbReference>
<keyword evidence="4 5" id="KW-0472">Membrane</keyword>
<feature type="transmembrane region" description="Helical" evidence="5">
    <location>
        <begin position="404"/>
        <end position="423"/>
    </location>
</feature>
<evidence type="ECO:0000313" key="6">
    <source>
        <dbReference type="EMBL" id="KAL3775747.1"/>
    </source>
</evidence>
<dbReference type="Pfam" id="PF01925">
    <property type="entry name" value="TauE"/>
    <property type="match status" value="1"/>
</dbReference>
<dbReference type="GO" id="GO:0016020">
    <property type="term" value="C:membrane"/>
    <property type="evidence" value="ECO:0007669"/>
    <property type="project" value="UniProtKB-SubCell"/>
</dbReference>
<sequence length="603" mass="67013">MITTLFKSSVATQRYTFFVLLLLLGFICIRAEESKCSSPKEFYCPLCGGVETTDCISCEGYIFSDQQYGICYDRKLFHVRGNELGDSDNHYPFLWFDIAASVIWFLVAGIAVSCGVGGGGIYVPMGMILLRFPPKPSAGLSQACIFGAGIGGLFINGRKRHPDRHIRDTKGLPSEKGLGKIVSYERNMTHSEIEADRKSYLQGGDGQRKFYTRPVIDYDLLLLMAPMELAGAVFGVTVQRVLPDWLFLSFAVVVLGFTCYKTYKKFKNLHRLEKEHLQEIARTTVRHENEQNKDPNVVAIDDQSSDGSVSVIHEQLWPAVLSFDENDSEMEDFSRHPDAKLDRDDPRELESRRAFLEEDSIQFPKYKIASLILLWVGLSIIYLLKGDKGAPSLIGLTCEKPGYYALVACQFLWTFGFAIVFAYRAVRRTEARKAVNYPFNENDILWDSKSLRDFSLAGFGGGFVAGVIGISSGYFTGPFMVYYGIHPSVATATCATKMMFTSSSVALLFILAGLLPWDYALYFFGVCICGAIFGKTVVDYYVKKTGMASILVGVLACVIGLSTTSIIAILFYNLAKANWCLDGFKQFCTAGHGSLNANCPARF</sequence>
<keyword evidence="7" id="KW-1185">Reference proteome</keyword>
<evidence type="ECO:0000256" key="1">
    <source>
        <dbReference type="ARBA" id="ARBA00004141"/>
    </source>
</evidence>
<evidence type="ECO:0000256" key="5">
    <source>
        <dbReference type="SAM" id="Phobius"/>
    </source>
</evidence>
<feature type="transmembrane region" description="Helical" evidence="5">
    <location>
        <begin position="15"/>
        <end position="31"/>
    </location>
</feature>
<evidence type="ECO:0000256" key="4">
    <source>
        <dbReference type="ARBA" id="ARBA00023136"/>
    </source>
</evidence>
<feature type="transmembrane region" description="Helical" evidence="5">
    <location>
        <begin position="218"/>
        <end position="239"/>
    </location>
</feature>
<dbReference type="PANTHER" id="PTHR14255:SF3">
    <property type="entry name" value="SULFITE EXPORTER TAUE_SAFE FAMILY PROTEIN 5-RELATED"/>
    <property type="match status" value="1"/>
</dbReference>
<evidence type="ECO:0000256" key="3">
    <source>
        <dbReference type="ARBA" id="ARBA00022989"/>
    </source>
</evidence>
<feature type="transmembrane region" description="Helical" evidence="5">
    <location>
        <begin position="454"/>
        <end position="477"/>
    </location>
</feature>
<name>A0ABD3NKT1_9STRA</name>
<comment type="caution">
    <text evidence="6">The sequence shown here is derived from an EMBL/GenBank/DDBJ whole genome shotgun (WGS) entry which is preliminary data.</text>
</comment>
<evidence type="ECO:0008006" key="8">
    <source>
        <dbReference type="Google" id="ProtNLM"/>
    </source>
</evidence>
<keyword evidence="2 5" id="KW-0812">Transmembrane</keyword>
<gene>
    <name evidence="6" type="ORF">ACHAWO_010171</name>
</gene>
<feature type="transmembrane region" description="Helical" evidence="5">
    <location>
        <begin position="137"/>
        <end position="157"/>
    </location>
</feature>
<proteinExistence type="predicted"/>
<comment type="subcellular location">
    <subcellularLocation>
        <location evidence="1">Membrane</location>
        <topology evidence="1">Multi-pass membrane protein</topology>
    </subcellularLocation>
</comment>
<feature type="transmembrane region" description="Helical" evidence="5">
    <location>
        <begin position="245"/>
        <end position="263"/>
    </location>
</feature>
<reference evidence="6 7" key="1">
    <citation type="submission" date="2024-10" db="EMBL/GenBank/DDBJ databases">
        <title>Updated reference genomes for cyclostephanoid diatoms.</title>
        <authorList>
            <person name="Roberts W.R."/>
            <person name="Alverson A.J."/>
        </authorList>
    </citation>
    <scope>NUCLEOTIDE SEQUENCE [LARGE SCALE GENOMIC DNA]</scope>
    <source>
        <strain evidence="6 7">AJA010-31</strain>
    </source>
</reference>